<reference evidence="1 2" key="1">
    <citation type="journal article" date="2021" name="Commun. Biol.">
        <title>The genome of Shorea leprosula (Dipterocarpaceae) highlights the ecological relevance of drought in aseasonal tropical rainforests.</title>
        <authorList>
            <person name="Ng K.K.S."/>
            <person name="Kobayashi M.J."/>
            <person name="Fawcett J.A."/>
            <person name="Hatakeyama M."/>
            <person name="Paape T."/>
            <person name="Ng C.H."/>
            <person name="Ang C.C."/>
            <person name="Tnah L.H."/>
            <person name="Lee C.T."/>
            <person name="Nishiyama T."/>
            <person name="Sese J."/>
            <person name="O'Brien M.J."/>
            <person name="Copetti D."/>
            <person name="Mohd Noor M.I."/>
            <person name="Ong R.C."/>
            <person name="Putra M."/>
            <person name="Sireger I.Z."/>
            <person name="Indrioko S."/>
            <person name="Kosugi Y."/>
            <person name="Izuno A."/>
            <person name="Isagi Y."/>
            <person name="Lee S.L."/>
            <person name="Shimizu K.K."/>
        </authorList>
    </citation>
    <scope>NUCLEOTIDE SEQUENCE [LARGE SCALE GENOMIC DNA]</scope>
    <source>
        <strain evidence="1">214</strain>
    </source>
</reference>
<gene>
    <name evidence="1" type="ORF">SLEP1_g49071</name>
</gene>
<evidence type="ECO:0000313" key="1">
    <source>
        <dbReference type="EMBL" id="GKV41560.1"/>
    </source>
</evidence>
<keyword evidence="2" id="KW-1185">Reference proteome</keyword>
<accession>A0AAV5LVS5</accession>
<evidence type="ECO:0000313" key="2">
    <source>
        <dbReference type="Proteomes" id="UP001054252"/>
    </source>
</evidence>
<comment type="caution">
    <text evidence="1">The sequence shown here is derived from an EMBL/GenBank/DDBJ whole genome shotgun (WGS) entry which is preliminary data.</text>
</comment>
<dbReference type="AlphaFoldDB" id="A0AAV5LVS5"/>
<dbReference type="EMBL" id="BPVZ01000150">
    <property type="protein sequence ID" value="GKV41560.1"/>
    <property type="molecule type" value="Genomic_DNA"/>
</dbReference>
<dbReference type="Proteomes" id="UP001054252">
    <property type="component" value="Unassembled WGS sequence"/>
</dbReference>
<proteinExistence type="predicted"/>
<name>A0AAV5LVS5_9ROSI</name>
<organism evidence="1 2">
    <name type="scientific">Rubroshorea leprosula</name>
    <dbReference type="NCBI Taxonomy" id="152421"/>
    <lineage>
        <taxon>Eukaryota</taxon>
        <taxon>Viridiplantae</taxon>
        <taxon>Streptophyta</taxon>
        <taxon>Embryophyta</taxon>
        <taxon>Tracheophyta</taxon>
        <taxon>Spermatophyta</taxon>
        <taxon>Magnoliopsida</taxon>
        <taxon>eudicotyledons</taxon>
        <taxon>Gunneridae</taxon>
        <taxon>Pentapetalae</taxon>
        <taxon>rosids</taxon>
        <taxon>malvids</taxon>
        <taxon>Malvales</taxon>
        <taxon>Dipterocarpaceae</taxon>
        <taxon>Rubroshorea</taxon>
    </lineage>
</organism>
<sequence length="48" mass="5388">MIWVLTSMNKLQPGTTADLMVMLQELKGGGLEGERTMFVVHFMINFDG</sequence>
<protein>
    <submittedName>
        <fullName evidence="1">Uncharacterized protein</fullName>
    </submittedName>
</protein>